<evidence type="ECO:0000259" key="3">
    <source>
        <dbReference type="PROSITE" id="PS50011"/>
    </source>
</evidence>
<dbReference type="PANTHER" id="PTHR44329:SF214">
    <property type="entry name" value="PROTEIN KINASE DOMAIN-CONTAINING PROTEIN"/>
    <property type="match status" value="1"/>
</dbReference>
<protein>
    <recommendedName>
        <fullName evidence="3">Protein kinase domain-containing protein</fullName>
    </recommendedName>
</protein>
<evidence type="ECO:0000313" key="4">
    <source>
        <dbReference type="EMBL" id="KIO28599.1"/>
    </source>
</evidence>
<dbReference type="EMBL" id="KN822992">
    <property type="protein sequence ID" value="KIO28599.1"/>
    <property type="molecule type" value="Genomic_DNA"/>
</dbReference>
<reference evidence="4 5" key="1">
    <citation type="submission" date="2014-04" db="EMBL/GenBank/DDBJ databases">
        <authorList>
            <consortium name="DOE Joint Genome Institute"/>
            <person name="Kuo A."/>
            <person name="Girlanda M."/>
            <person name="Perotto S."/>
            <person name="Kohler A."/>
            <person name="Nagy L.G."/>
            <person name="Floudas D."/>
            <person name="Copeland A."/>
            <person name="Barry K.W."/>
            <person name="Cichocki N."/>
            <person name="Veneault-Fourrey C."/>
            <person name="LaButti K."/>
            <person name="Lindquist E.A."/>
            <person name="Lipzen A."/>
            <person name="Lundell T."/>
            <person name="Morin E."/>
            <person name="Murat C."/>
            <person name="Sun H."/>
            <person name="Tunlid A."/>
            <person name="Henrissat B."/>
            <person name="Grigoriev I.V."/>
            <person name="Hibbett D.S."/>
            <person name="Martin F."/>
            <person name="Nordberg H.P."/>
            <person name="Cantor M.N."/>
            <person name="Hua S.X."/>
        </authorList>
    </citation>
    <scope>NUCLEOTIDE SEQUENCE [LARGE SCALE GENOMIC DNA]</scope>
    <source>
        <strain evidence="4 5">MUT 4182</strain>
    </source>
</reference>
<dbReference type="SUPFAM" id="SSF56112">
    <property type="entry name" value="Protein kinase-like (PK-like)"/>
    <property type="match status" value="1"/>
</dbReference>
<dbReference type="PROSITE" id="PS50011">
    <property type="entry name" value="PROTEIN_KINASE_DOM"/>
    <property type="match status" value="1"/>
</dbReference>
<dbReference type="PROSITE" id="PS00108">
    <property type="entry name" value="PROTEIN_KINASE_ST"/>
    <property type="match status" value="1"/>
</dbReference>
<dbReference type="InterPro" id="IPR011009">
    <property type="entry name" value="Kinase-like_dom_sf"/>
</dbReference>
<feature type="domain" description="Protein kinase" evidence="3">
    <location>
        <begin position="33"/>
        <end position="305"/>
    </location>
</feature>
<evidence type="ECO:0000256" key="2">
    <source>
        <dbReference type="SAM" id="MobiDB-lite"/>
    </source>
</evidence>
<gene>
    <name evidence="4" type="ORF">M407DRAFT_22183</name>
</gene>
<evidence type="ECO:0000313" key="5">
    <source>
        <dbReference type="Proteomes" id="UP000054248"/>
    </source>
</evidence>
<dbReference type="InterPro" id="IPR001245">
    <property type="entry name" value="Ser-Thr/Tyr_kinase_cat_dom"/>
</dbReference>
<dbReference type="GO" id="GO:0004674">
    <property type="term" value="F:protein serine/threonine kinase activity"/>
    <property type="evidence" value="ECO:0007669"/>
    <property type="project" value="TreeGrafter"/>
</dbReference>
<feature type="region of interest" description="Disordered" evidence="2">
    <location>
        <begin position="312"/>
        <end position="411"/>
    </location>
</feature>
<feature type="compositionally biased region" description="Basic and acidic residues" evidence="2">
    <location>
        <begin position="375"/>
        <end position="384"/>
    </location>
</feature>
<dbReference type="OrthoDB" id="3238589at2759"/>
<dbReference type="STRING" id="1051891.A0A0C3QNE8"/>
<dbReference type="AlphaFoldDB" id="A0A0C3QNE8"/>
<dbReference type="Gene3D" id="1.10.510.10">
    <property type="entry name" value="Transferase(Phosphotransferase) domain 1"/>
    <property type="match status" value="1"/>
</dbReference>
<dbReference type="GO" id="GO:0005524">
    <property type="term" value="F:ATP binding"/>
    <property type="evidence" value="ECO:0007669"/>
    <property type="project" value="InterPro"/>
</dbReference>
<dbReference type="InterPro" id="IPR051681">
    <property type="entry name" value="Ser/Thr_Kinases-Pseudokinases"/>
</dbReference>
<accession>A0A0C3QNE8</accession>
<dbReference type="InterPro" id="IPR000719">
    <property type="entry name" value="Prot_kinase_dom"/>
</dbReference>
<dbReference type="Proteomes" id="UP000054248">
    <property type="component" value="Unassembled WGS sequence"/>
</dbReference>
<dbReference type="PANTHER" id="PTHR44329">
    <property type="entry name" value="SERINE/THREONINE-PROTEIN KINASE TNNI3K-RELATED"/>
    <property type="match status" value="1"/>
</dbReference>
<keyword evidence="1" id="KW-0175">Coiled coil</keyword>
<name>A0A0C3QNE8_9AGAM</name>
<sequence length="477" mass="52283">MSHSTQTDSEIIPSVVQPRAPRYSLADPLPGHLTLGLKTRAGSYSDVYRGTWTYNDEEHVVCIKCLRNNPPTPDPTAPDLTPAERFKRRIQREILVQSAHPNVSPFLGYQIIEGQPWLVSPWMDNGSLPKYLESHPDLSDLDKLRFLLQAAHGLAYLHDSVPPIAHGDLKPENILITDELTAALCDMGASRLILDGHTGLTTSSSAPGSAGFQAKELIMGEFPTTKSDIYAMAGVILETLSGKKPHYRARTNGMVILWITTDKMCKPEDHPRLPENNPLWPFLRRCWDPEPEARPTAIQVIHELEEEIERRGGSIPISDNPEPPKARQGTASPNKGKARGGEDEQGGRRNVLPELPVQPVSAPTGASQQAYGPSRPKETGRQDLGDPLAPKESTPVVDSFVADPGPPRAPKADIDSALLMKLELEDKEAEARLAEAELLLAENRIVLAETRLKVETARRAVVAQKLIMARAGVSPTI</sequence>
<dbReference type="SMART" id="SM00220">
    <property type="entry name" value="S_TKc"/>
    <property type="match status" value="1"/>
</dbReference>
<dbReference type="HOGENOM" id="CLU_572661_0_0_1"/>
<reference evidence="5" key="2">
    <citation type="submission" date="2015-01" db="EMBL/GenBank/DDBJ databases">
        <title>Evolutionary Origins and Diversification of the Mycorrhizal Mutualists.</title>
        <authorList>
            <consortium name="DOE Joint Genome Institute"/>
            <consortium name="Mycorrhizal Genomics Consortium"/>
            <person name="Kohler A."/>
            <person name="Kuo A."/>
            <person name="Nagy L.G."/>
            <person name="Floudas D."/>
            <person name="Copeland A."/>
            <person name="Barry K.W."/>
            <person name="Cichocki N."/>
            <person name="Veneault-Fourrey C."/>
            <person name="LaButti K."/>
            <person name="Lindquist E.A."/>
            <person name="Lipzen A."/>
            <person name="Lundell T."/>
            <person name="Morin E."/>
            <person name="Murat C."/>
            <person name="Riley R."/>
            <person name="Ohm R."/>
            <person name="Sun H."/>
            <person name="Tunlid A."/>
            <person name="Henrissat B."/>
            <person name="Grigoriev I.V."/>
            <person name="Hibbett D.S."/>
            <person name="Martin F."/>
        </authorList>
    </citation>
    <scope>NUCLEOTIDE SEQUENCE [LARGE SCALE GENOMIC DNA]</scope>
    <source>
        <strain evidence="5">MUT 4182</strain>
    </source>
</reference>
<organism evidence="4 5">
    <name type="scientific">Tulasnella calospora MUT 4182</name>
    <dbReference type="NCBI Taxonomy" id="1051891"/>
    <lineage>
        <taxon>Eukaryota</taxon>
        <taxon>Fungi</taxon>
        <taxon>Dikarya</taxon>
        <taxon>Basidiomycota</taxon>
        <taxon>Agaricomycotina</taxon>
        <taxon>Agaricomycetes</taxon>
        <taxon>Cantharellales</taxon>
        <taxon>Tulasnellaceae</taxon>
        <taxon>Tulasnella</taxon>
    </lineage>
</organism>
<evidence type="ECO:0000256" key="1">
    <source>
        <dbReference type="SAM" id="Coils"/>
    </source>
</evidence>
<feature type="coiled-coil region" evidence="1">
    <location>
        <begin position="417"/>
        <end position="451"/>
    </location>
</feature>
<dbReference type="InterPro" id="IPR008271">
    <property type="entry name" value="Ser/Thr_kinase_AS"/>
</dbReference>
<dbReference type="Pfam" id="PF07714">
    <property type="entry name" value="PK_Tyr_Ser-Thr"/>
    <property type="match status" value="1"/>
</dbReference>
<keyword evidence="5" id="KW-1185">Reference proteome</keyword>
<proteinExistence type="predicted"/>